<dbReference type="RefSeq" id="WP_168140963.1">
    <property type="nucleotide sequence ID" value="NZ_CBCSDT010000012.1"/>
</dbReference>
<dbReference type="PROSITE" id="PS51387">
    <property type="entry name" value="FAD_PCMH"/>
    <property type="match status" value="1"/>
</dbReference>
<dbReference type="Pfam" id="PF03450">
    <property type="entry name" value="CO_deh_flav_C"/>
    <property type="match status" value="1"/>
</dbReference>
<feature type="domain" description="FAD-binding PCMH-type" evidence="2">
    <location>
        <begin position="1"/>
        <end position="221"/>
    </location>
</feature>
<dbReference type="Pfam" id="PF00941">
    <property type="entry name" value="FAD_binding_5"/>
    <property type="match status" value="1"/>
</dbReference>
<dbReference type="PANTHER" id="PTHR42659:SF1">
    <property type="entry name" value="OXIDOREDUCTASE"/>
    <property type="match status" value="1"/>
</dbReference>
<evidence type="ECO:0000313" key="4">
    <source>
        <dbReference type="Proteomes" id="UP000501849"/>
    </source>
</evidence>
<sequence>MKTFAFEHAGTVDGAVRSATAGARYYAGGTNLLDLMKLGVESPAALVDIGRLDLRAITPTGDGGVLVGAGATNSAAANHPLIRGQYPMLSQAILSGATTQIRNMATVGGNLVQRTRCPYFMDPSFAHCNKRDPGSGCAALHGFNREHALFGASAACVAVHPSDMAVALAALDARVHVHGPDGSRSLRIDEFFALPGESPERDNTLRAAELITGIELPPSPLGPHSWYLKVRDRHSYAFALVAVAAGVEIADGEIVAAALALGGVAARPWRVAAAEASLIGAPAGDTAFRAAAELITDGAAPLAQNGFKVDLARNSVVRALRRAVR</sequence>
<dbReference type="Gene3D" id="3.30.390.50">
    <property type="entry name" value="CO dehydrogenase flavoprotein, C-terminal domain"/>
    <property type="match status" value="1"/>
</dbReference>
<dbReference type="Gene3D" id="3.30.43.10">
    <property type="entry name" value="Uridine Diphospho-n-acetylenolpyruvylglucosamine Reductase, domain 2"/>
    <property type="match status" value="1"/>
</dbReference>
<evidence type="ECO:0000256" key="1">
    <source>
        <dbReference type="ARBA" id="ARBA00023002"/>
    </source>
</evidence>
<dbReference type="EMBL" id="CP038799">
    <property type="protein sequence ID" value="QIV80235.1"/>
    <property type="molecule type" value="Genomic_DNA"/>
</dbReference>
<name>A0A6H0S1N9_9MYCO</name>
<dbReference type="InterPro" id="IPR016169">
    <property type="entry name" value="FAD-bd_PCMH_sub2"/>
</dbReference>
<dbReference type="InterPro" id="IPR002346">
    <property type="entry name" value="Mopterin_DH_FAD-bd"/>
</dbReference>
<dbReference type="GO" id="GO:0016491">
    <property type="term" value="F:oxidoreductase activity"/>
    <property type="evidence" value="ECO:0007669"/>
    <property type="project" value="UniProtKB-KW"/>
</dbReference>
<dbReference type="InterPro" id="IPR005107">
    <property type="entry name" value="CO_DH_flav_C"/>
</dbReference>
<dbReference type="InterPro" id="IPR016166">
    <property type="entry name" value="FAD-bd_PCMH"/>
</dbReference>
<dbReference type="InterPro" id="IPR036318">
    <property type="entry name" value="FAD-bd_PCMH-like_sf"/>
</dbReference>
<organism evidence="3 4">
    <name type="scientific">Mycolicibacterium frederiksbergense</name>
    <dbReference type="NCBI Taxonomy" id="117567"/>
    <lineage>
        <taxon>Bacteria</taxon>
        <taxon>Bacillati</taxon>
        <taxon>Actinomycetota</taxon>
        <taxon>Actinomycetes</taxon>
        <taxon>Mycobacteriales</taxon>
        <taxon>Mycobacteriaceae</taxon>
        <taxon>Mycolicibacterium</taxon>
    </lineage>
</organism>
<dbReference type="SMART" id="SM01092">
    <property type="entry name" value="CO_deh_flav_C"/>
    <property type="match status" value="1"/>
</dbReference>
<evidence type="ECO:0000313" key="3">
    <source>
        <dbReference type="EMBL" id="QIV80235.1"/>
    </source>
</evidence>
<dbReference type="AlphaFoldDB" id="A0A6H0S1N9"/>
<dbReference type="PANTHER" id="PTHR42659">
    <property type="entry name" value="XANTHINE DEHYDROGENASE SUBUNIT C-RELATED"/>
    <property type="match status" value="1"/>
</dbReference>
<gene>
    <name evidence="3" type="ORF">EXE63_04440</name>
</gene>
<dbReference type="KEGG" id="mfre:EXE63_04440"/>
<keyword evidence="1" id="KW-0560">Oxidoreductase</keyword>
<proteinExistence type="predicted"/>
<evidence type="ECO:0000259" key="2">
    <source>
        <dbReference type="PROSITE" id="PS51387"/>
    </source>
</evidence>
<dbReference type="InterPro" id="IPR051312">
    <property type="entry name" value="Diverse_Substr_Oxidored"/>
</dbReference>
<dbReference type="Gene3D" id="3.30.465.10">
    <property type="match status" value="2"/>
</dbReference>
<protein>
    <submittedName>
        <fullName evidence="3">Xanthine dehydrogenase family protein subunit M</fullName>
    </submittedName>
</protein>
<dbReference type="Proteomes" id="UP000501849">
    <property type="component" value="Chromosome"/>
</dbReference>
<dbReference type="GO" id="GO:0071949">
    <property type="term" value="F:FAD binding"/>
    <property type="evidence" value="ECO:0007669"/>
    <property type="project" value="InterPro"/>
</dbReference>
<dbReference type="InterPro" id="IPR016167">
    <property type="entry name" value="FAD-bd_PCMH_sub1"/>
</dbReference>
<keyword evidence="4" id="KW-1185">Reference proteome</keyword>
<dbReference type="InterPro" id="IPR036683">
    <property type="entry name" value="CO_DH_flav_C_dom_sf"/>
</dbReference>
<accession>A0A6H0S1N9</accession>
<dbReference type="SUPFAM" id="SSF55447">
    <property type="entry name" value="CO dehydrogenase flavoprotein C-terminal domain-like"/>
    <property type="match status" value="1"/>
</dbReference>
<reference evidence="3 4" key="1">
    <citation type="submission" date="2019-04" db="EMBL/GenBank/DDBJ databases">
        <title>Draft, Whole-Genome Sequence of the Anthracene-degrading Mycobacterium frederiksbergense LB501T, Isolated from a Polycyclic Aromatic Hydrocarbon (PAH)-Contaminated Soil.</title>
        <authorList>
            <person name="Augelletti F."/>
        </authorList>
    </citation>
    <scope>NUCLEOTIDE SEQUENCE [LARGE SCALE GENOMIC DNA]</scope>
    <source>
        <strain evidence="3 4">LB 501T</strain>
    </source>
</reference>
<dbReference type="SUPFAM" id="SSF56176">
    <property type="entry name" value="FAD-binding/transporter-associated domain-like"/>
    <property type="match status" value="1"/>
</dbReference>